<dbReference type="GO" id="GO:0005509">
    <property type="term" value="F:calcium ion binding"/>
    <property type="evidence" value="ECO:0007669"/>
    <property type="project" value="InterPro"/>
</dbReference>
<dbReference type="PANTHER" id="PTHR35538">
    <property type="entry name" value="LIG_CHAN-GLU_BD DOMAIN-CONTAINING PROTEIN"/>
    <property type="match status" value="1"/>
</dbReference>
<feature type="region of interest" description="Disordered" evidence="2">
    <location>
        <begin position="268"/>
        <end position="329"/>
    </location>
</feature>
<sequence length="656" mass="76433">MNSASVAGNSLYPKICEVKYDSRTKFYDCYEQFEYESEEEDELYETSLFDLKNQGLKVEKLKWRIPVNRENSTINREQIKSVLEVNHKGTFEVPTNSACSTDRSISTSKHSIQLERSFQQEPTQSTNRSSMPALKKAHTQFNLKDTKVHPRILKPIEKKTLDRPASPRQTKTESHSKIDASLSQKSFSMPPIHPQPLRKENTTFLHFVTNPYTFAEKPKLDRKLISYPALIRTKKYVPLEKIQTLPKRATPEEKKVEIEEVETPVDEVADVKSKKIKSKAKKNSKKRGKKKKMASGEDSEESLSDSDPVENIEPTTSQSTRPLGAQLANRRMREKIRFENARIQEFSETESDEPVEDFKELEIEMEQIEKKVQQEQVELSNFEYKTDFKPVNIDIKPRQKKVAPFVKPQLVVKTELPKKVTPRKVESPIEEEKNQKKFQLRPLQRPFRIPENEKLLGNAEQFILEDDWLLKWCILENHRNVRCEAAFAKHDSRKRGFLNGEELIQAIESIVKLNNLKMTYLFSVLNLVNVDALMFGADIKLFTIIVSLANRISHLDENWFSNLLPQYDLFTVENKVFKVKNLWSYLVDRETKLICIKDVLIEFEAGGVTSKHVEYAKDKFSHKIYFDIVDYLTYIPLFVHIHDKIIHNPLIIKQDI</sequence>
<gene>
    <name evidence="4" type="ORF">BpHYR1_020466</name>
</gene>
<keyword evidence="1" id="KW-0175">Coiled coil</keyword>
<dbReference type="PANTHER" id="PTHR35538:SF6">
    <property type="entry name" value="EF-HAND DOMAIN-CONTAINING PROTEIN"/>
    <property type="match status" value="1"/>
</dbReference>
<dbReference type="InterPro" id="IPR002048">
    <property type="entry name" value="EF_hand_dom"/>
</dbReference>
<dbReference type="AlphaFoldDB" id="A0A3M7Q383"/>
<feature type="region of interest" description="Disordered" evidence="2">
    <location>
        <begin position="155"/>
        <end position="190"/>
    </location>
</feature>
<evidence type="ECO:0000313" key="5">
    <source>
        <dbReference type="Proteomes" id="UP000276133"/>
    </source>
</evidence>
<feature type="compositionally biased region" description="Basic residues" evidence="2">
    <location>
        <begin position="274"/>
        <end position="293"/>
    </location>
</feature>
<dbReference type="STRING" id="10195.A0A3M7Q383"/>
<dbReference type="Proteomes" id="UP000276133">
    <property type="component" value="Unassembled WGS sequence"/>
</dbReference>
<proteinExistence type="predicted"/>
<comment type="caution">
    <text evidence="4">The sequence shown here is derived from an EMBL/GenBank/DDBJ whole genome shotgun (WGS) entry which is preliminary data.</text>
</comment>
<feature type="domain" description="EF-hand" evidence="3">
    <location>
        <begin position="478"/>
        <end position="513"/>
    </location>
</feature>
<accession>A0A3M7Q383</accession>
<evidence type="ECO:0000259" key="3">
    <source>
        <dbReference type="PROSITE" id="PS50222"/>
    </source>
</evidence>
<reference evidence="4 5" key="1">
    <citation type="journal article" date="2018" name="Sci. Rep.">
        <title>Genomic signatures of local adaptation to the degree of environmental predictability in rotifers.</title>
        <authorList>
            <person name="Franch-Gras L."/>
            <person name="Hahn C."/>
            <person name="Garcia-Roger E.M."/>
            <person name="Carmona M.J."/>
            <person name="Serra M."/>
            <person name="Gomez A."/>
        </authorList>
    </citation>
    <scope>NUCLEOTIDE SEQUENCE [LARGE SCALE GENOMIC DNA]</scope>
    <source>
        <strain evidence="4">HYR1</strain>
    </source>
</reference>
<organism evidence="4 5">
    <name type="scientific">Brachionus plicatilis</name>
    <name type="common">Marine rotifer</name>
    <name type="synonym">Brachionus muelleri</name>
    <dbReference type="NCBI Taxonomy" id="10195"/>
    <lineage>
        <taxon>Eukaryota</taxon>
        <taxon>Metazoa</taxon>
        <taxon>Spiralia</taxon>
        <taxon>Gnathifera</taxon>
        <taxon>Rotifera</taxon>
        <taxon>Eurotatoria</taxon>
        <taxon>Monogononta</taxon>
        <taxon>Pseudotrocha</taxon>
        <taxon>Ploima</taxon>
        <taxon>Brachionidae</taxon>
        <taxon>Brachionus</taxon>
    </lineage>
</organism>
<evidence type="ECO:0000256" key="2">
    <source>
        <dbReference type="SAM" id="MobiDB-lite"/>
    </source>
</evidence>
<keyword evidence="5" id="KW-1185">Reference proteome</keyword>
<evidence type="ECO:0000256" key="1">
    <source>
        <dbReference type="SAM" id="Coils"/>
    </source>
</evidence>
<dbReference type="PROSITE" id="PS50222">
    <property type="entry name" value="EF_HAND_2"/>
    <property type="match status" value="1"/>
</dbReference>
<protein>
    <submittedName>
        <fullName evidence="4">Neurofilament medium polypeptide-like isoform X2</fullName>
    </submittedName>
</protein>
<feature type="compositionally biased region" description="Acidic residues" evidence="2">
    <location>
        <begin position="297"/>
        <end position="310"/>
    </location>
</feature>
<feature type="coiled-coil region" evidence="1">
    <location>
        <begin position="329"/>
        <end position="385"/>
    </location>
</feature>
<dbReference type="EMBL" id="REGN01007727">
    <property type="protein sequence ID" value="RNA05418.1"/>
    <property type="molecule type" value="Genomic_DNA"/>
</dbReference>
<dbReference type="OrthoDB" id="2121618at2759"/>
<evidence type="ECO:0000313" key="4">
    <source>
        <dbReference type="EMBL" id="RNA05418.1"/>
    </source>
</evidence>
<name>A0A3M7Q383_BRAPC</name>